<evidence type="ECO:0000256" key="7">
    <source>
        <dbReference type="ARBA" id="ARBA00044502"/>
    </source>
</evidence>
<accession>A0A4S4KTI6</accession>
<evidence type="ECO:0000256" key="6">
    <source>
        <dbReference type="ARBA" id="ARBA00023326"/>
    </source>
</evidence>
<evidence type="ECO:0000256" key="10">
    <source>
        <dbReference type="SAM" id="SignalP"/>
    </source>
</evidence>
<evidence type="ECO:0000313" key="12">
    <source>
        <dbReference type="EMBL" id="THH01982.1"/>
    </source>
</evidence>
<evidence type="ECO:0000256" key="4">
    <source>
        <dbReference type="ARBA" id="ARBA00023157"/>
    </source>
</evidence>
<name>A0A4S4KTI6_9APHY</name>
<dbReference type="GO" id="GO:0005576">
    <property type="term" value="C:extracellular region"/>
    <property type="evidence" value="ECO:0007669"/>
    <property type="project" value="UniProtKB-SubCell"/>
</dbReference>
<comment type="similarity">
    <text evidence="7">Belongs to the polysaccharide monooxygenase AA9 family.</text>
</comment>
<dbReference type="InterPro" id="IPR049892">
    <property type="entry name" value="AA9"/>
</dbReference>
<evidence type="ECO:0000256" key="1">
    <source>
        <dbReference type="ARBA" id="ARBA00004613"/>
    </source>
</evidence>
<protein>
    <recommendedName>
        <fullName evidence="8">AA9 family lytic polysaccharide monooxygenase</fullName>
        <ecNumber evidence="8">1.14.99.56</ecNumber>
    </recommendedName>
    <alternativeName>
        <fullName evidence="8">Endo-beta-1,4-glucanase</fullName>
    </alternativeName>
    <alternativeName>
        <fullName evidence="8">Glycosyl hydrolase 61 family protein</fullName>
    </alternativeName>
</protein>
<dbReference type="GO" id="GO:0008810">
    <property type="term" value="F:cellulase activity"/>
    <property type="evidence" value="ECO:0007669"/>
    <property type="project" value="UniProtKB-UniRule"/>
</dbReference>
<feature type="domain" description="Auxiliary Activity family 9 catalytic" evidence="11">
    <location>
        <begin position="20"/>
        <end position="239"/>
    </location>
</feature>
<comment type="domain">
    <text evidence="8">Has a modular structure: an endo-beta-1,4-glucanase catalytic module at the N-terminus, a linker rich in serines and threonines, and a C-terminal carbohydrate-binding module (CBM).</text>
</comment>
<keyword evidence="6 8" id="KW-0624">Polysaccharide degradation</keyword>
<keyword evidence="4 8" id="KW-1015">Disulfide bond</keyword>
<feature type="region of interest" description="Disordered" evidence="9">
    <location>
        <begin position="38"/>
        <end position="61"/>
    </location>
</feature>
<dbReference type="EMBL" id="SGPJ01000013">
    <property type="protein sequence ID" value="THH01982.1"/>
    <property type="molecule type" value="Genomic_DNA"/>
</dbReference>
<keyword evidence="3 8" id="KW-0136">Cellulose degradation</keyword>
<dbReference type="EC" id="1.14.99.56" evidence="8"/>
<gene>
    <name evidence="12" type="ORF">EW026_g815</name>
</gene>
<feature type="signal peptide" evidence="10">
    <location>
        <begin position="1"/>
        <end position="19"/>
    </location>
</feature>
<keyword evidence="13" id="KW-1185">Reference proteome</keyword>
<dbReference type="GO" id="GO:0030245">
    <property type="term" value="P:cellulose catabolic process"/>
    <property type="evidence" value="ECO:0007669"/>
    <property type="project" value="UniProtKB-UniRule"/>
</dbReference>
<dbReference type="Pfam" id="PF03443">
    <property type="entry name" value="AA9"/>
    <property type="match status" value="1"/>
</dbReference>
<evidence type="ECO:0000313" key="13">
    <source>
        <dbReference type="Proteomes" id="UP000309038"/>
    </source>
</evidence>
<evidence type="ECO:0000259" key="11">
    <source>
        <dbReference type="Pfam" id="PF03443"/>
    </source>
</evidence>
<keyword evidence="2 8" id="KW-0964">Secreted</keyword>
<evidence type="ECO:0000256" key="2">
    <source>
        <dbReference type="ARBA" id="ARBA00022525"/>
    </source>
</evidence>
<dbReference type="InterPro" id="IPR005103">
    <property type="entry name" value="AA9_LPMO"/>
</dbReference>
<keyword evidence="5 8" id="KW-0119">Carbohydrate metabolism</keyword>
<proteinExistence type="inferred from homology"/>
<comment type="function">
    <text evidence="8">Lytic polysaccharide monooxygenase (LMPO) that depolymerizes crystalline and amorphous polysaccharides via the oxidation of scissile alpha- or beta-(1-4)-glycosidic bonds, yielding C1 and/or C4 oxidation products. Catalysis by LPMOs requires the reduction of the active-site copper from Cu(II) to Cu(I) by a reducing agent and H(2)O(2) or O(2) as a cosubstrate.</text>
</comment>
<feature type="chain" id="PRO_5020686234" description="AA9 family lytic polysaccharide monooxygenase" evidence="10">
    <location>
        <begin position="20"/>
        <end position="359"/>
    </location>
</feature>
<comment type="caution">
    <text evidence="12">The sequence shown here is derived from an EMBL/GenBank/DDBJ whole genome shotgun (WGS) entry which is preliminary data.</text>
</comment>
<evidence type="ECO:0000256" key="5">
    <source>
        <dbReference type="ARBA" id="ARBA00023277"/>
    </source>
</evidence>
<evidence type="ECO:0000256" key="3">
    <source>
        <dbReference type="ARBA" id="ARBA00023001"/>
    </source>
</evidence>
<dbReference type="PANTHER" id="PTHR33353">
    <property type="entry name" value="PUTATIVE (AFU_ORTHOLOGUE AFUA_1G12560)-RELATED"/>
    <property type="match status" value="1"/>
</dbReference>
<dbReference type="Gene3D" id="2.70.50.70">
    <property type="match status" value="1"/>
</dbReference>
<sequence>MKFAIPFVVLVSAVKSVHSHTTVWSVWVNGVDQGSGVGIREPAYNDPPTNDSSSGYNNSPVRDLESIDMRCNVLGDIPDPNTIQVQPNDIVTFEWHHQDRTSDDDIIASSHHGAGLVYISPNPPTNSSWVKIQEEGEGPEQGTWYVTGKQTERQGKQDIQIPADLAPGQYFLRPELLALHEADVAHIDNPNRGIQIYVSCIQIEVVGNGTTTLPAGVGFPGAYLYTDPGIVFNIYEQTADSPLYPIPGPPVWSGAAPSPDAPAYGTTLGYTTAQQWSTWIGGGFVTATLATSLTIDAGTATITAAYTPYWPATYETPVPTTFPVSSLPVSAPTNTVAAGTPRTAPASAPTGVSFAKEKY</sequence>
<dbReference type="GO" id="GO:0030248">
    <property type="term" value="F:cellulose binding"/>
    <property type="evidence" value="ECO:0007669"/>
    <property type="project" value="UniProtKB-UniRule"/>
</dbReference>
<dbReference type="CDD" id="cd21175">
    <property type="entry name" value="LPMO_AA9"/>
    <property type="match status" value="1"/>
</dbReference>
<organism evidence="12 13">
    <name type="scientific">Hermanssonia centrifuga</name>
    <dbReference type="NCBI Taxonomy" id="98765"/>
    <lineage>
        <taxon>Eukaryota</taxon>
        <taxon>Fungi</taxon>
        <taxon>Dikarya</taxon>
        <taxon>Basidiomycota</taxon>
        <taxon>Agaricomycotina</taxon>
        <taxon>Agaricomycetes</taxon>
        <taxon>Polyporales</taxon>
        <taxon>Meruliaceae</taxon>
        <taxon>Hermanssonia</taxon>
    </lineage>
</organism>
<keyword evidence="10" id="KW-0732">Signal</keyword>
<dbReference type="PANTHER" id="PTHR33353:SF17">
    <property type="entry name" value="ENDO-BETA-1,4-GLUCANASE D"/>
    <property type="match status" value="1"/>
</dbReference>
<comment type="catalytic activity">
    <reaction evidence="8">
        <text>[(1-&gt;4)-beta-D-glucosyl]n+m + reduced acceptor + O2 = 4-dehydro-beta-D-glucosyl-[(1-&gt;4)-beta-D-glucosyl]n-1 + [(1-&gt;4)-beta-D-glucosyl]m + acceptor + H2O.</text>
        <dbReference type="EC" id="1.14.99.56"/>
    </reaction>
</comment>
<dbReference type="AlphaFoldDB" id="A0A4S4KTI6"/>
<evidence type="ECO:0000256" key="9">
    <source>
        <dbReference type="SAM" id="MobiDB-lite"/>
    </source>
</evidence>
<evidence type="ECO:0000256" key="8">
    <source>
        <dbReference type="RuleBase" id="RU368122"/>
    </source>
</evidence>
<comment type="subcellular location">
    <subcellularLocation>
        <location evidence="1 8">Secreted</location>
    </subcellularLocation>
</comment>
<dbReference type="Proteomes" id="UP000309038">
    <property type="component" value="Unassembled WGS sequence"/>
</dbReference>
<reference evidence="12 13" key="1">
    <citation type="submission" date="2019-02" db="EMBL/GenBank/DDBJ databases">
        <title>Genome sequencing of the rare red list fungi Phlebia centrifuga.</title>
        <authorList>
            <person name="Buettner E."/>
            <person name="Kellner H."/>
        </authorList>
    </citation>
    <scope>NUCLEOTIDE SEQUENCE [LARGE SCALE GENOMIC DNA]</scope>
    <source>
        <strain evidence="12 13">DSM 108282</strain>
    </source>
</reference>
<feature type="compositionally biased region" description="Polar residues" evidence="9">
    <location>
        <begin position="47"/>
        <end position="60"/>
    </location>
</feature>
<feature type="region of interest" description="Disordered" evidence="9">
    <location>
        <begin position="335"/>
        <end position="359"/>
    </location>
</feature>